<feature type="transmembrane region" description="Helical" evidence="1">
    <location>
        <begin position="143"/>
        <end position="167"/>
    </location>
</feature>
<evidence type="ECO:0008006" key="4">
    <source>
        <dbReference type="Google" id="ProtNLM"/>
    </source>
</evidence>
<proteinExistence type="predicted"/>
<dbReference type="EMBL" id="SWLG01000019">
    <property type="protein sequence ID" value="TLS35586.1"/>
    <property type="molecule type" value="Genomic_DNA"/>
</dbReference>
<dbReference type="RefSeq" id="WP_138128674.1">
    <property type="nucleotide sequence ID" value="NZ_SWLG01000019.1"/>
</dbReference>
<name>A0A5R9EZG0_9BACL</name>
<dbReference type="Proteomes" id="UP000308230">
    <property type="component" value="Unassembled WGS sequence"/>
</dbReference>
<feature type="transmembrane region" description="Helical" evidence="1">
    <location>
        <begin position="391"/>
        <end position="408"/>
    </location>
</feature>
<feature type="transmembrane region" description="Helical" evidence="1">
    <location>
        <begin position="275"/>
        <end position="298"/>
    </location>
</feature>
<feature type="transmembrane region" description="Helical" evidence="1">
    <location>
        <begin position="339"/>
        <end position="356"/>
    </location>
</feature>
<feature type="transmembrane region" description="Helical" evidence="1">
    <location>
        <begin position="305"/>
        <end position="327"/>
    </location>
</feature>
<sequence length="895" mass="103147">MKWIRNYFDLLLLLAFSAGFSYFIFHRIPAADFFYITKLGDMRAQYIHFYNQFYDFIHHGTLPFWSWQYGMGGSYWNEFGYYMIGDIFIWMLTVFPKDWFPALFVPMDMLKVSLMALGMYLFLKQKGIKRPIAFLGAMTYPFVGYHFDYFYTHYFFVNAAVFFPYILLGYERVLKENKFITFIVAVFLASLGNFYLMFMISLGLGLYAFFRFFTQDSVKKSVRSFFLFHAKLIGYYLIGLGLSMVVFLPSVISYLKSNAQVRHSLPIENVIEWNAVWETLFWGGGLSFLPFLLIPVLLINGRRLLPYGLLGIVILLIFKYPNVLSFFGGFSEPEELRSFFIFNALSITLAVTAIQYVNFKRPWNIALVGIIALWVYSWLEENSFTHYAEWLPLLPVFFTIAFIIYVFLKKHLFVQIGMLAIMLMTLSAYSGLIGYSFVTDVLNKSTNKKVEAAHKGVWPILPLMDRKEYTMLYDNQTVKNTMAKIDDNDLYRTLIDYPGILTHNASMTYDYNGFYAYNSLIPWTQQKFEMDILAQAGSRGLNLTRGFGNSTHLFTLFANKYFVTFHAPTQVYNLYGYSPIYKKGETRIYKNDYALPVGFVYDQVLTEEELLDSPVPYRERMMFENAIVPKEAVDRKKYPGKKDLASFSLEQIGEVNDLSFSENTTVKKVDEGFVVESDRPIDIKLPVRKHEKGILTGFIYYVPYTKTRGATITASNGNKAYKMVKNMSGNSYVLTQYSYTKTVNKSVFRFGVDSETSYINFNIKPGKFLIKEAGAYLDPLKPYEETASKHQRNGLNVTDNSSNHLKGTVSSKKGGVLFFSIPYSEGWSVSIDGEDTETFPVHTTFTGVKVGPGKHTVEMDFIPEGFRPGLAVTIISLLILTYLILRKRRKAKPVE</sequence>
<gene>
    <name evidence="2" type="ORF">FCL54_19705</name>
</gene>
<dbReference type="Pfam" id="PF09586">
    <property type="entry name" value="YfhO"/>
    <property type="match status" value="1"/>
</dbReference>
<feature type="transmembrane region" description="Helical" evidence="1">
    <location>
        <begin position="179"/>
        <end position="212"/>
    </location>
</feature>
<dbReference type="InterPro" id="IPR018580">
    <property type="entry name" value="Uncharacterised_YfhO"/>
</dbReference>
<feature type="transmembrane region" description="Helical" evidence="1">
    <location>
        <begin position="865"/>
        <end position="885"/>
    </location>
</feature>
<keyword evidence="1" id="KW-1133">Transmembrane helix</keyword>
<organism evidence="2 3">
    <name type="scientific">Exobacillus caeni</name>
    <dbReference type="NCBI Taxonomy" id="2574798"/>
    <lineage>
        <taxon>Bacteria</taxon>
        <taxon>Bacillati</taxon>
        <taxon>Bacillota</taxon>
        <taxon>Bacilli</taxon>
        <taxon>Bacillales</taxon>
        <taxon>Guptibacillaceae</taxon>
        <taxon>Exobacillus</taxon>
    </lineage>
</organism>
<evidence type="ECO:0000256" key="1">
    <source>
        <dbReference type="SAM" id="Phobius"/>
    </source>
</evidence>
<keyword evidence="3" id="KW-1185">Reference proteome</keyword>
<protein>
    <recommendedName>
        <fullName evidence="4">YfhO family protein</fullName>
    </recommendedName>
</protein>
<feature type="transmembrane region" description="Helical" evidence="1">
    <location>
        <begin position="99"/>
        <end position="123"/>
    </location>
</feature>
<reference evidence="2 3" key="1">
    <citation type="submission" date="2019-04" db="EMBL/GenBank/DDBJ databases">
        <title>Bacillus caeni sp. nov., a bacterium isolated from mangrove sediment.</title>
        <authorList>
            <person name="Huang H."/>
            <person name="Mo K."/>
            <person name="Hu Y."/>
        </authorList>
    </citation>
    <scope>NUCLEOTIDE SEQUENCE [LARGE SCALE GENOMIC DNA]</scope>
    <source>
        <strain evidence="2 3">HB172195</strain>
    </source>
</reference>
<accession>A0A5R9EZG0</accession>
<feature type="transmembrane region" description="Helical" evidence="1">
    <location>
        <begin position="233"/>
        <end position="255"/>
    </location>
</feature>
<evidence type="ECO:0000313" key="2">
    <source>
        <dbReference type="EMBL" id="TLS35586.1"/>
    </source>
</evidence>
<keyword evidence="1" id="KW-0812">Transmembrane</keyword>
<dbReference type="PANTHER" id="PTHR38454:SF1">
    <property type="entry name" value="INTEGRAL MEMBRANE PROTEIN"/>
    <property type="match status" value="1"/>
</dbReference>
<keyword evidence="1" id="KW-0472">Membrane</keyword>
<feature type="transmembrane region" description="Helical" evidence="1">
    <location>
        <begin position="363"/>
        <end position="379"/>
    </location>
</feature>
<feature type="transmembrane region" description="Helical" evidence="1">
    <location>
        <begin position="420"/>
        <end position="438"/>
    </location>
</feature>
<dbReference type="AlphaFoldDB" id="A0A5R9EZG0"/>
<dbReference type="PANTHER" id="PTHR38454">
    <property type="entry name" value="INTEGRAL MEMBRANE PROTEIN-RELATED"/>
    <property type="match status" value="1"/>
</dbReference>
<comment type="caution">
    <text evidence="2">The sequence shown here is derived from an EMBL/GenBank/DDBJ whole genome shotgun (WGS) entry which is preliminary data.</text>
</comment>
<dbReference type="OrthoDB" id="9815466at2"/>
<evidence type="ECO:0000313" key="3">
    <source>
        <dbReference type="Proteomes" id="UP000308230"/>
    </source>
</evidence>
<feature type="transmembrane region" description="Helical" evidence="1">
    <location>
        <begin position="7"/>
        <end position="25"/>
    </location>
</feature>